<dbReference type="InterPro" id="IPR002350">
    <property type="entry name" value="Kazal_dom"/>
</dbReference>
<dbReference type="Gene3D" id="3.30.60.30">
    <property type="match status" value="2"/>
</dbReference>
<reference evidence="4" key="1">
    <citation type="journal article" date="2023" name="G3 (Bethesda)">
        <title>Whole genome assembly and annotation of the endangered Caribbean coral Acropora cervicornis.</title>
        <authorList>
            <person name="Selwyn J.D."/>
            <person name="Vollmer S.V."/>
        </authorList>
    </citation>
    <scope>NUCLEOTIDE SEQUENCE</scope>
    <source>
        <strain evidence="4">K2</strain>
    </source>
</reference>
<reference evidence="4" key="2">
    <citation type="journal article" date="2023" name="Science">
        <title>Genomic signatures of disease resistance in endangered staghorn corals.</title>
        <authorList>
            <person name="Vollmer S.V."/>
            <person name="Selwyn J.D."/>
            <person name="Despard B.A."/>
            <person name="Roesel C.L."/>
        </authorList>
    </citation>
    <scope>NUCLEOTIDE SEQUENCE</scope>
    <source>
        <strain evidence="4">K2</strain>
    </source>
</reference>
<dbReference type="InterPro" id="IPR008979">
    <property type="entry name" value="Galactose-bd-like_sf"/>
</dbReference>
<feature type="signal peptide" evidence="1">
    <location>
        <begin position="1"/>
        <end position="26"/>
    </location>
</feature>
<organism evidence="4 5">
    <name type="scientific">Acropora cervicornis</name>
    <name type="common">Staghorn coral</name>
    <dbReference type="NCBI Taxonomy" id="6130"/>
    <lineage>
        <taxon>Eukaryota</taxon>
        <taxon>Metazoa</taxon>
        <taxon>Cnidaria</taxon>
        <taxon>Anthozoa</taxon>
        <taxon>Hexacorallia</taxon>
        <taxon>Scleractinia</taxon>
        <taxon>Astrocoeniina</taxon>
        <taxon>Acroporidae</taxon>
        <taxon>Acropora</taxon>
    </lineage>
</organism>
<feature type="chain" id="PRO_5042288952" evidence="1">
    <location>
        <begin position="27"/>
        <end position="1707"/>
    </location>
</feature>
<evidence type="ECO:0000313" key="4">
    <source>
        <dbReference type="EMBL" id="KAK2556572.1"/>
    </source>
</evidence>
<proteinExistence type="predicted"/>
<feature type="domain" description="Kazal-like" evidence="3">
    <location>
        <begin position="345"/>
        <end position="392"/>
    </location>
</feature>
<name>A0AAD9Q8A7_ACRCE</name>
<comment type="caution">
    <text evidence="4">The sequence shown here is derived from an EMBL/GenBank/DDBJ whole genome shotgun (WGS) entry which is preliminary data.</text>
</comment>
<dbReference type="PROSITE" id="PS50022">
    <property type="entry name" value="FA58C_3"/>
    <property type="match status" value="2"/>
</dbReference>
<dbReference type="Pfam" id="PF00754">
    <property type="entry name" value="F5_F8_type_C"/>
    <property type="match status" value="2"/>
</dbReference>
<gene>
    <name evidence="4" type="ORF">P5673_021485</name>
</gene>
<dbReference type="PANTHER" id="PTHR24543">
    <property type="entry name" value="MULTICOPPER OXIDASE-RELATED"/>
    <property type="match status" value="1"/>
</dbReference>
<evidence type="ECO:0000313" key="5">
    <source>
        <dbReference type="Proteomes" id="UP001249851"/>
    </source>
</evidence>
<protein>
    <submittedName>
        <fullName evidence="4">Contactin-associated protein-like 5</fullName>
    </submittedName>
</protein>
<dbReference type="PROSITE" id="PS51465">
    <property type="entry name" value="KAZAL_2"/>
    <property type="match status" value="2"/>
</dbReference>
<feature type="domain" description="F5/8 type C" evidence="2">
    <location>
        <begin position="690"/>
        <end position="843"/>
    </location>
</feature>
<dbReference type="SMART" id="SM00280">
    <property type="entry name" value="KAZAL"/>
    <property type="match status" value="2"/>
</dbReference>
<feature type="domain" description="Kazal-like" evidence="3">
    <location>
        <begin position="1209"/>
        <end position="1256"/>
    </location>
</feature>
<dbReference type="Gene3D" id="2.60.40.2080">
    <property type="match status" value="4"/>
</dbReference>
<keyword evidence="5" id="KW-1185">Reference proteome</keyword>
<dbReference type="Proteomes" id="UP001249851">
    <property type="component" value="Unassembled WGS sequence"/>
</dbReference>
<dbReference type="InterPro" id="IPR037221">
    <property type="entry name" value="H-type_lectin_dom_sf"/>
</dbReference>
<dbReference type="SMART" id="SM00231">
    <property type="entry name" value="FA58C"/>
    <property type="match status" value="2"/>
</dbReference>
<dbReference type="SUPFAM" id="SSF100895">
    <property type="entry name" value="Kazal-type serine protease inhibitors"/>
    <property type="match status" value="2"/>
</dbReference>
<feature type="domain" description="F5/8 type C" evidence="2">
    <location>
        <begin position="1554"/>
        <end position="1707"/>
    </location>
</feature>
<evidence type="ECO:0000259" key="3">
    <source>
        <dbReference type="PROSITE" id="PS51465"/>
    </source>
</evidence>
<dbReference type="SUPFAM" id="SSF49785">
    <property type="entry name" value="Galactose-binding domain-like"/>
    <property type="match status" value="2"/>
</dbReference>
<evidence type="ECO:0000259" key="2">
    <source>
        <dbReference type="PROSITE" id="PS50022"/>
    </source>
</evidence>
<evidence type="ECO:0000256" key="1">
    <source>
        <dbReference type="SAM" id="SignalP"/>
    </source>
</evidence>
<dbReference type="CDD" id="cd00057">
    <property type="entry name" value="FA58C"/>
    <property type="match status" value="2"/>
</dbReference>
<dbReference type="InterPro" id="IPR036058">
    <property type="entry name" value="Kazal_dom_sf"/>
</dbReference>
<dbReference type="EMBL" id="JARQWQ010000055">
    <property type="protein sequence ID" value="KAK2556572.1"/>
    <property type="molecule type" value="Genomic_DNA"/>
</dbReference>
<dbReference type="InterPro" id="IPR000421">
    <property type="entry name" value="FA58C"/>
</dbReference>
<sequence>MSIIQLVLRLLVLRFVFLEERQVVAADTTPATGMIFGSGKVTVVKGEDHKCTGFTFKAPFVSGEVKVQLTLVSEKYTASVTWAENVTTTGFKSCVGTTSAISSSGRGIDFQWIAYQDVTISDGFSIRRLIPLYTTGTKCINQKYEKEYSTAPHVFVTAVHKHDPLNSKSENKHDAAIVWAEDVTTQGFRACVRELKNFDGIHKNVQVDILVLFSKPNTWNTPITADVYFPNTNAPTRTQGYSYCKKVKFDQEFYSPPAMITTSEHVKDNFAATIDADNNAIQEWIRNITSTDFEVCLKDIQRYDAPHDPVTVNYITAGYFHPCNNVTCPYYGVCQAAGPTTHSCICIPCSTNESEPLCDNKGITHQSICRYKFKVCQDKEEPGIKHYGSCKPFVIQRGRVTLRLDTVDVKCRFVQFKASFDIGRGTVNLQTSINYFNFTGSFIHDAAVAWVENVNLTSFEVCVLKAGRGDRLTPDGGLTFVDYVAFQEAPVNAVAGQQLMTDWWDGTNCQSITFSKAFDSSPHVLVTAEHSRPYLKHDAASAWVEDIKLNAFKVCLREMQNFDGQHKNILVNWFAYKNLPESLLSRQHKLAFSNDYKPRLQDHNAFCQTFQFPEAFSSAPTIIVSAAHTKTSLTMPPEYNSIVTWVEHINSINCSVCMKELNNLAAGHDADGYDPADVSMLVIGAPRHMCTGAKALGVANQSIILDSQMTSSSQLTAATKASYGRLNGKRGNGWCAKTANNSHDWLQVDLGKMVHICSLFVQGEVSGSRWITVFQLRYSTDGNTWKPYMNTNGAQVEFYRINVKSSPTITTHKLPVPVSARYLRFVPIKQKNWNCARMEIYGKYLKQRLKRCSHFSCSFTLRTCWSIMMLSGLTMAVIQLILKVLALRFVFLQELQGVSADTTPATEMIFGSGKVTVVKGEDHKCKGFTFKAPFASGEVKVQLTLASEKYTASVTWAENVTTTGCVGTTSAISSSGRGIDFQWIAYQDVASSDGFSIRRLIPLYTTGTKCINQKYEKVYSTVPHVFVTAVHKHDPLNSNYGNKHDAAIVWAEDVTKQGFRACVRELKNFDGIHKNVQVDILVLINKPNSWNTPITADVYFPNTNVPTRTEGYSYCKTVKFDQEFYSPPAMITTSEHFKDNVAATIDADNNAIQDTDFEVCLKDIQRYDARHDPVTVNYITAGYYHPCNNVNCPYYGVCQASGPTTHSCICIPCSTNESEPLCDNKGITHQSICRYKFKVCQDKEEPGIKHYGSCKPFVIQRGRVTLRLDTVDVKCRFVAFKSSFEVGHGTVNLQTSINYFNFTGSFVHDAAVAWVENVNLTSFEVCVLKAGRGDRLTPDGGLTFVDYVAFQEAPVNAVAGQQLMTDWWDGTNCQSITFSKAFDSSPHVLVTAEHSRPYLKHDAASTWVEDIKTNVFKVCLREMQNFDGQHKNILVNWFAYKDLPETLLSQQHKLAFSNDYKPRLQDHNAFCKTLQFPEAFLTAPTIIVSAAHTKTSLTMPPEYNSIVTWVEHINPINCSVCMKELNNLAASHDADGYDPADVSMLVIGAPKHMCTGAKALGIANQSIILDNQMTSSSQLTAATQASYGRLNGKRGNGWCAKTANNSHDWLQVDLGKMVHICSLFVQGEVSGSRWVTTFQLRYSTDGNTWKPYMDTNGAQVEFHRINVKSSSTITTHKLPVLISARYLRFVPIKQKNWNCARMEIYGY</sequence>
<dbReference type="Gene3D" id="2.60.120.260">
    <property type="entry name" value="Galactose-binding domain-like"/>
    <property type="match status" value="2"/>
</dbReference>
<accession>A0AAD9Q8A7</accession>
<keyword evidence="1" id="KW-0732">Signal</keyword>